<organism evidence="1 2">
    <name type="scientific">Myxococcus xanthus</name>
    <dbReference type="NCBI Taxonomy" id="34"/>
    <lineage>
        <taxon>Bacteria</taxon>
        <taxon>Pseudomonadati</taxon>
        <taxon>Myxococcota</taxon>
        <taxon>Myxococcia</taxon>
        <taxon>Myxococcales</taxon>
        <taxon>Cystobacterineae</taxon>
        <taxon>Myxococcaceae</taxon>
        <taxon>Myxococcus</taxon>
    </lineage>
</organism>
<evidence type="ECO:0000313" key="2">
    <source>
        <dbReference type="Proteomes" id="UP000533080"/>
    </source>
</evidence>
<accession>A0A7Y4MRD9</accession>
<sequence length="65" mass="7252">MQLRACAYGEEQRRNGLQLAPRSSIGALVPEDVPGLPWYANVARALAVFDWRGERAQTFRAPARP</sequence>
<reference evidence="1 2" key="1">
    <citation type="submission" date="2020-05" db="EMBL/GenBank/DDBJ databases">
        <authorList>
            <person name="Whitworth D."/>
        </authorList>
    </citation>
    <scope>NUCLEOTIDE SEQUENCE [LARGE SCALE GENOMIC DNA]</scope>
    <source>
        <strain evidence="1 2">AM005</strain>
    </source>
</reference>
<dbReference type="EMBL" id="JABFNT010000037">
    <property type="protein sequence ID" value="NOJ79365.1"/>
    <property type="molecule type" value="Genomic_DNA"/>
</dbReference>
<proteinExistence type="predicted"/>
<dbReference type="RefSeq" id="WP_171441644.1">
    <property type="nucleotide sequence ID" value="NZ_JABFNS010000003.1"/>
</dbReference>
<protein>
    <submittedName>
        <fullName evidence="1">Uncharacterized protein</fullName>
    </submittedName>
</protein>
<comment type="caution">
    <text evidence="1">The sequence shown here is derived from an EMBL/GenBank/DDBJ whole genome shotgun (WGS) entry which is preliminary data.</text>
</comment>
<dbReference type="AlphaFoldDB" id="A0A7Y4MRD9"/>
<gene>
    <name evidence="1" type="ORF">HNV28_13620</name>
</gene>
<dbReference type="Proteomes" id="UP000533080">
    <property type="component" value="Unassembled WGS sequence"/>
</dbReference>
<evidence type="ECO:0000313" key="1">
    <source>
        <dbReference type="EMBL" id="NOJ79365.1"/>
    </source>
</evidence>
<name>A0A7Y4MRD9_MYXXA</name>